<dbReference type="InterPro" id="IPR036513">
    <property type="entry name" value="STAS_dom_sf"/>
</dbReference>
<dbReference type="PROSITE" id="PS50801">
    <property type="entry name" value="STAS"/>
    <property type="match status" value="1"/>
</dbReference>
<dbReference type="SUPFAM" id="SSF111126">
    <property type="entry name" value="Ligand-binding domain in the NO signalling and Golgi transport"/>
    <property type="match status" value="1"/>
</dbReference>
<evidence type="ECO:0000256" key="1">
    <source>
        <dbReference type="ARBA" id="ARBA00022553"/>
    </source>
</evidence>
<dbReference type="InterPro" id="IPR024096">
    <property type="entry name" value="NO_sig/Golgi_transp_ligand-bd"/>
</dbReference>
<accession>A0A2S9Y2H3</accession>
<sequence>MTDTSADSEPRIKVDGNEFLWQREAGLLRISGAPSLALWIESSLAGLMKGMQHMVGTDRFNVAMQSGGRDSVDGDWGYLSRFDTFEEGLDQLGILANTCGWGRWSLISIDREAQVARFRVTNGWEALYQTALGCEWGSTFMAGKFAGLCTKLFGTNCWATQTRMQARGEPCDEFEVRPSTNTIERELEALLSGDKATRADLAVALQQLQREVSERQRAEREATRRLEMIESQRRDIDALTTPIMQIWDRVLTLPILGSLTGERAEALTQRLLSEIQRTQARFAILDITGVEVIDTNTANHLIRVTRTVSLLGATCVITGTQPAVAQTMVAIETNFGAVVTLATLRDGLEYCMRALSTPH</sequence>
<dbReference type="PANTHER" id="PTHR33745">
    <property type="entry name" value="RSBT ANTAGONIST PROTEIN RSBS-RELATED"/>
    <property type="match status" value="1"/>
</dbReference>
<dbReference type="SUPFAM" id="SSF52091">
    <property type="entry name" value="SpoIIaa-like"/>
    <property type="match status" value="1"/>
</dbReference>
<dbReference type="InterPro" id="IPR002645">
    <property type="entry name" value="STAS_dom"/>
</dbReference>
<dbReference type="PANTHER" id="PTHR33745:SF3">
    <property type="entry name" value="RSBT CO-ANTAGONIST PROTEIN RSBRC"/>
    <property type="match status" value="1"/>
</dbReference>
<dbReference type="Pfam" id="PF01740">
    <property type="entry name" value="STAS"/>
    <property type="match status" value="1"/>
</dbReference>
<keyword evidence="1" id="KW-0597">Phosphoprotein</keyword>
<feature type="domain" description="STAS" evidence="3">
    <location>
        <begin position="240"/>
        <end position="351"/>
    </location>
</feature>
<dbReference type="Proteomes" id="UP000238823">
    <property type="component" value="Unassembled WGS sequence"/>
</dbReference>
<protein>
    <submittedName>
        <fullName evidence="4">RsbT co-antagonist protein RsbRA</fullName>
    </submittedName>
</protein>
<evidence type="ECO:0000259" key="3">
    <source>
        <dbReference type="PROSITE" id="PS50801"/>
    </source>
</evidence>
<dbReference type="RefSeq" id="WP_244923978.1">
    <property type="nucleotide sequence ID" value="NZ_PVNL01000121.1"/>
</dbReference>
<dbReference type="Gene3D" id="3.30.750.24">
    <property type="entry name" value="STAS domain"/>
    <property type="match status" value="1"/>
</dbReference>
<evidence type="ECO:0000256" key="2">
    <source>
        <dbReference type="SAM" id="Coils"/>
    </source>
</evidence>
<dbReference type="Gene3D" id="3.30.1380.20">
    <property type="entry name" value="Trafficking protein particle complex subunit 3"/>
    <property type="match status" value="1"/>
</dbReference>
<evidence type="ECO:0000313" key="5">
    <source>
        <dbReference type="Proteomes" id="UP000238823"/>
    </source>
</evidence>
<evidence type="ECO:0000313" key="4">
    <source>
        <dbReference type="EMBL" id="PRP99312.1"/>
    </source>
</evidence>
<gene>
    <name evidence="4" type="primary">rsbRA_13</name>
    <name evidence="4" type="ORF">ENSA7_63540</name>
</gene>
<comment type="caution">
    <text evidence="4">The sequence shown here is derived from an EMBL/GenBank/DDBJ whole genome shotgun (WGS) entry which is preliminary data.</text>
</comment>
<keyword evidence="2" id="KW-0175">Coiled coil</keyword>
<feature type="coiled-coil region" evidence="2">
    <location>
        <begin position="198"/>
        <end position="225"/>
    </location>
</feature>
<dbReference type="AlphaFoldDB" id="A0A2S9Y2H3"/>
<dbReference type="CDD" id="cd07041">
    <property type="entry name" value="STAS_RsbR_RsbS_like"/>
    <property type="match status" value="1"/>
</dbReference>
<proteinExistence type="predicted"/>
<reference evidence="4 5" key="1">
    <citation type="submission" date="2018-03" db="EMBL/GenBank/DDBJ databases">
        <title>Draft Genome Sequences of the Obligatory Marine Myxobacteria Enhygromyxa salina SWB007.</title>
        <authorList>
            <person name="Poehlein A."/>
            <person name="Moghaddam J.A."/>
            <person name="Harms H."/>
            <person name="Alanjari M."/>
            <person name="Koenig G.M."/>
            <person name="Daniel R."/>
            <person name="Schaeberle T.F."/>
        </authorList>
    </citation>
    <scope>NUCLEOTIDE SEQUENCE [LARGE SCALE GENOMIC DNA]</scope>
    <source>
        <strain evidence="4 5">SWB007</strain>
    </source>
</reference>
<name>A0A2S9Y2H3_9BACT</name>
<dbReference type="InterPro" id="IPR051932">
    <property type="entry name" value="Bact_StressResp_Reg"/>
</dbReference>
<organism evidence="4 5">
    <name type="scientific">Enhygromyxa salina</name>
    <dbReference type="NCBI Taxonomy" id="215803"/>
    <lineage>
        <taxon>Bacteria</taxon>
        <taxon>Pseudomonadati</taxon>
        <taxon>Myxococcota</taxon>
        <taxon>Polyangia</taxon>
        <taxon>Nannocystales</taxon>
        <taxon>Nannocystaceae</taxon>
        <taxon>Enhygromyxa</taxon>
    </lineage>
</organism>
<dbReference type="EMBL" id="PVNL01000121">
    <property type="protein sequence ID" value="PRP99312.1"/>
    <property type="molecule type" value="Genomic_DNA"/>
</dbReference>